<proteinExistence type="predicted"/>
<protein>
    <submittedName>
        <fullName evidence="1">Uncharacterized protein</fullName>
    </submittedName>
</protein>
<name>A0A0E9WPQ5_ANGAN</name>
<reference evidence="1" key="1">
    <citation type="submission" date="2014-11" db="EMBL/GenBank/DDBJ databases">
        <authorList>
            <person name="Amaro Gonzalez C."/>
        </authorList>
    </citation>
    <scope>NUCLEOTIDE SEQUENCE</scope>
</reference>
<dbReference type="EMBL" id="GBXM01016178">
    <property type="protein sequence ID" value="JAH92399.1"/>
    <property type="molecule type" value="Transcribed_RNA"/>
</dbReference>
<reference evidence="1" key="2">
    <citation type="journal article" date="2015" name="Fish Shellfish Immunol.">
        <title>Early steps in the European eel (Anguilla anguilla)-Vibrio vulnificus interaction in the gills: Role of the RtxA13 toxin.</title>
        <authorList>
            <person name="Callol A."/>
            <person name="Pajuelo D."/>
            <person name="Ebbesson L."/>
            <person name="Teles M."/>
            <person name="MacKenzie S."/>
            <person name="Amaro C."/>
        </authorList>
    </citation>
    <scope>NUCLEOTIDE SEQUENCE</scope>
</reference>
<organism evidence="1">
    <name type="scientific">Anguilla anguilla</name>
    <name type="common">European freshwater eel</name>
    <name type="synonym">Muraena anguilla</name>
    <dbReference type="NCBI Taxonomy" id="7936"/>
    <lineage>
        <taxon>Eukaryota</taxon>
        <taxon>Metazoa</taxon>
        <taxon>Chordata</taxon>
        <taxon>Craniata</taxon>
        <taxon>Vertebrata</taxon>
        <taxon>Euteleostomi</taxon>
        <taxon>Actinopterygii</taxon>
        <taxon>Neopterygii</taxon>
        <taxon>Teleostei</taxon>
        <taxon>Anguilliformes</taxon>
        <taxon>Anguillidae</taxon>
        <taxon>Anguilla</taxon>
    </lineage>
</organism>
<accession>A0A0E9WPQ5</accession>
<evidence type="ECO:0000313" key="1">
    <source>
        <dbReference type="EMBL" id="JAH92399.1"/>
    </source>
</evidence>
<sequence>MRPLVREVFLQISIWLPDMSLLVQFSQWITITDNEMDLVAAPTFVRTKHDGVGSGIVEVALKQCTGRDSEGHMLSSI</sequence>
<dbReference type="AlphaFoldDB" id="A0A0E9WPQ5"/>